<dbReference type="InterPro" id="IPR005018">
    <property type="entry name" value="DOMON_domain"/>
</dbReference>
<keyword evidence="2" id="KW-0813">Transport</keyword>
<dbReference type="PANTHER" id="PTHR47797">
    <property type="entry name" value="DEHYDROGENASE, PUTATIVE (AFU_ORTHOLOGUE AFUA_8G05805)-RELATED"/>
    <property type="match status" value="1"/>
</dbReference>
<keyword evidence="3 8" id="KW-0812">Transmembrane</keyword>
<evidence type="ECO:0000256" key="9">
    <source>
        <dbReference type="SAM" id="SignalP"/>
    </source>
</evidence>
<evidence type="ECO:0000313" key="13">
    <source>
        <dbReference type="Proteomes" id="UP001222325"/>
    </source>
</evidence>
<dbReference type="InterPro" id="IPR006593">
    <property type="entry name" value="Cyt_b561/ferric_Rdtase_TM"/>
</dbReference>
<feature type="signal peptide" evidence="9">
    <location>
        <begin position="1"/>
        <end position="17"/>
    </location>
</feature>
<evidence type="ECO:0000259" key="10">
    <source>
        <dbReference type="PROSITE" id="PS50836"/>
    </source>
</evidence>
<organism evidence="12 13">
    <name type="scientific">Mycena belliarum</name>
    <dbReference type="NCBI Taxonomy" id="1033014"/>
    <lineage>
        <taxon>Eukaryota</taxon>
        <taxon>Fungi</taxon>
        <taxon>Dikarya</taxon>
        <taxon>Basidiomycota</taxon>
        <taxon>Agaricomycotina</taxon>
        <taxon>Agaricomycetes</taxon>
        <taxon>Agaricomycetidae</taxon>
        <taxon>Agaricales</taxon>
        <taxon>Marasmiineae</taxon>
        <taxon>Mycenaceae</taxon>
        <taxon>Mycena</taxon>
    </lineage>
</organism>
<dbReference type="Proteomes" id="UP001222325">
    <property type="component" value="Unassembled WGS sequence"/>
</dbReference>
<feature type="transmembrane region" description="Helical" evidence="8">
    <location>
        <begin position="213"/>
        <end position="238"/>
    </location>
</feature>
<evidence type="ECO:0008006" key="14">
    <source>
        <dbReference type="Google" id="ProtNLM"/>
    </source>
</evidence>
<dbReference type="AlphaFoldDB" id="A0AAD6XQ37"/>
<dbReference type="Gene3D" id="1.20.120.1770">
    <property type="match status" value="1"/>
</dbReference>
<evidence type="ECO:0000256" key="7">
    <source>
        <dbReference type="SAM" id="MobiDB-lite"/>
    </source>
</evidence>
<dbReference type="Gene3D" id="2.60.40.1210">
    <property type="entry name" value="Cellobiose dehydrogenase, cytochrome domain"/>
    <property type="match status" value="1"/>
</dbReference>
<feature type="transmembrane region" description="Helical" evidence="8">
    <location>
        <begin position="357"/>
        <end position="380"/>
    </location>
</feature>
<feature type="transmembrane region" description="Helical" evidence="8">
    <location>
        <begin position="250"/>
        <end position="269"/>
    </location>
</feature>
<evidence type="ECO:0000256" key="6">
    <source>
        <dbReference type="ARBA" id="ARBA00023136"/>
    </source>
</evidence>
<evidence type="ECO:0000256" key="4">
    <source>
        <dbReference type="ARBA" id="ARBA00022982"/>
    </source>
</evidence>
<evidence type="ECO:0000256" key="1">
    <source>
        <dbReference type="ARBA" id="ARBA00004370"/>
    </source>
</evidence>
<comment type="subcellular location">
    <subcellularLocation>
        <location evidence="1">Membrane</location>
    </subcellularLocation>
</comment>
<protein>
    <recommendedName>
        <fullName evidence="14">CBD9-like protein</fullName>
    </recommendedName>
</protein>
<evidence type="ECO:0000313" key="12">
    <source>
        <dbReference type="EMBL" id="KAJ7090918.1"/>
    </source>
</evidence>
<feature type="transmembrane region" description="Helical" evidence="8">
    <location>
        <begin position="289"/>
        <end position="307"/>
    </location>
</feature>
<keyword evidence="6 8" id="KW-0472">Membrane</keyword>
<evidence type="ECO:0000256" key="5">
    <source>
        <dbReference type="ARBA" id="ARBA00022989"/>
    </source>
</evidence>
<keyword evidence="4" id="KW-0249">Electron transport</keyword>
<feature type="region of interest" description="Disordered" evidence="7">
    <location>
        <begin position="176"/>
        <end position="202"/>
    </location>
</feature>
<keyword evidence="9" id="KW-0732">Signal</keyword>
<gene>
    <name evidence="12" type="ORF">B0H15DRAFT_837317</name>
</gene>
<evidence type="ECO:0000259" key="11">
    <source>
        <dbReference type="PROSITE" id="PS50939"/>
    </source>
</evidence>
<feature type="compositionally biased region" description="Low complexity" evidence="7">
    <location>
        <begin position="176"/>
        <end position="190"/>
    </location>
</feature>
<dbReference type="PROSITE" id="PS50836">
    <property type="entry name" value="DOMON"/>
    <property type="match status" value="1"/>
</dbReference>
<sequence>MVLLYLPILSLFVLASASSEIARRDATGDSKCTSNMCIAAVLNGSTVQYTLTGTGKRTVGWLGMGFGTQMSNTPMVILWGNSDGTVTLSQRQAPAEIMPTVVANPPRTATLSTALSSTSGSSTFVFTIPANSGETKQPLIFAFGSANPGSSAQDAGLQQHLDYGVLQLDLSKSLTSSTTTASGGSPTSGTSTGGGNSSGPTNDIPLTPQQRLILAHAIFCVVGFALMLPVGVLVARYLRTFTPTWYTAHWIAQFGIAGPTIIAGVALGFKAAGKYGITIWDDHKKMGVVLFVLYLVQCAVGAFIHYVKAKKATGRPPQNYFHAVFGLTIIALGMYQIRTGYKEEWPNYTGLGSVPNSVNIVWTLWCVLLPVMYAAGLLFLRKQYRQEEASRKGWGSSSDEQINMNSRYQDI</sequence>
<evidence type="ECO:0000256" key="2">
    <source>
        <dbReference type="ARBA" id="ARBA00022448"/>
    </source>
</evidence>
<proteinExistence type="predicted"/>
<keyword evidence="13" id="KW-1185">Reference proteome</keyword>
<dbReference type="SMART" id="SM00665">
    <property type="entry name" value="B561"/>
    <property type="match status" value="1"/>
</dbReference>
<dbReference type="Pfam" id="PF03188">
    <property type="entry name" value="Cytochrom_B561"/>
    <property type="match status" value="1"/>
</dbReference>
<accession>A0AAD6XQ37</accession>
<feature type="domain" description="Cytochrome b561" evidence="11">
    <location>
        <begin position="171"/>
        <end position="374"/>
    </location>
</feature>
<dbReference type="SUPFAM" id="SSF49344">
    <property type="entry name" value="CBD9-like"/>
    <property type="match status" value="1"/>
</dbReference>
<feature type="domain" description="DOMON" evidence="10">
    <location>
        <begin position="34"/>
        <end position="144"/>
    </location>
</feature>
<dbReference type="InterPro" id="IPR015920">
    <property type="entry name" value="Cellobiose_DH-like_cyt"/>
</dbReference>
<name>A0AAD6XQ37_9AGAR</name>
<feature type="transmembrane region" description="Helical" evidence="8">
    <location>
        <begin position="319"/>
        <end position="337"/>
    </location>
</feature>
<dbReference type="EMBL" id="JARJCN010000021">
    <property type="protein sequence ID" value="KAJ7090918.1"/>
    <property type="molecule type" value="Genomic_DNA"/>
</dbReference>
<dbReference type="CDD" id="cd09630">
    <property type="entry name" value="CDH_like_cytochrome"/>
    <property type="match status" value="1"/>
</dbReference>
<dbReference type="Pfam" id="PF16010">
    <property type="entry name" value="CDH-cyt"/>
    <property type="match status" value="1"/>
</dbReference>
<dbReference type="PANTHER" id="PTHR47797:SF3">
    <property type="entry name" value="CYTOCHROME B561 DOMAIN-CONTAINING PROTEIN"/>
    <property type="match status" value="1"/>
</dbReference>
<feature type="chain" id="PRO_5042070487" description="CBD9-like protein" evidence="9">
    <location>
        <begin position="18"/>
        <end position="411"/>
    </location>
</feature>
<comment type="caution">
    <text evidence="12">The sequence shown here is derived from an EMBL/GenBank/DDBJ whole genome shotgun (WGS) entry which is preliminary data.</text>
</comment>
<evidence type="ECO:0000256" key="8">
    <source>
        <dbReference type="SAM" id="Phobius"/>
    </source>
</evidence>
<evidence type="ECO:0000256" key="3">
    <source>
        <dbReference type="ARBA" id="ARBA00022692"/>
    </source>
</evidence>
<dbReference type="SMART" id="SM00664">
    <property type="entry name" value="DoH"/>
    <property type="match status" value="1"/>
</dbReference>
<dbReference type="GO" id="GO:0016020">
    <property type="term" value="C:membrane"/>
    <property type="evidence" value="ECO:0007669"/>
    <property type="project" value="UniProtKB-SubCell"/>
</dbReference>
<reference evidence="12" key="1">
    <citation type="submission" date="2023-03" db="EMBL/GenBank/DDBJ databases">
        <title>Massive genome expansion in bonnet fungi (Mycena s.s.) driven by repeated elements and novel gene families across ecological guilds.</title>
        <authorList>
            <consortium name="Lawrence Berkeley National Laboratory"/>
            <person name="Harder C.B."/>
            <person name="Miyauchi S."/>
            <person name="Viragh M."/>
            <person name="Kuo A."/>
            <person name="Thoen E."/>
            <person name="Andreopoulos B."/>
            <person name="Lu D."/>
            <person name="Skrede I."/>
            <person name="Drula E."/>
            <person name="Henrissat B."/>
            <person name="Morin E."/>
            <person name="Kohler A."/>
            <person name="Barry K."/>
            <person name="LaButti K."/>
            <person name="Morin E."/>
            <person name="Salamov A."/>
            <person name="Lipzen A."/>
            <person name="Mereny Z."/>
            <person name="Hegedus B."/>
            <person name="Baldrian P."/>
            <person name="Stursova M."/>
            <person name="Weitz H."/>
            <person name="Taylor A."/>
            <person name="Grigoriev I.V."/>
            <person name="Nagy L.G."/>
            <person name="Martin F."/>
            <person name="Kauserud H."/>
        </authorList>
    </citation>
    <scope>NUCLEOTIDE SEQUENCE</scope>
    <source>
        <strain evidence="12">CBHHK173m</strain>
    </source>
</reference>
<dbReference type="PROSITE" id="PS50939">
    <property type="entry name" value="CYTOCHROME_B561"/>
    <property type="match status" value="1"/>
</dbReference>
<keyword evidence="5 8" id="KW-1133">Transmembrane helix</keyword>
<dbReference type="CDD" id="cd08760">
    <property type="entry name" value="Cyt_b561_FRRS1_like"/>
    <property type="match status" value="1"/>
</dbReference>